<name>R7W9P9_AEGTA</name>
<proteinExistence type="predicted"/>
<evidence type="ECO:0000313" key="1">
    <source>
        <dbReference type="EnsemblPlants" id="EMT18781"/>
    </source>
</evidence>
<organism evidence="1">
    <name type="scientific">Aegilops tauschii</name>
    <name type="common">Tausch's goatgrass</name>
    <name type="synonym">Aegilops squarrosa</name>
    <dbReference type="NCBI Taxonomy" id="37682"/>
    <lineage>
        <taxon>Eukaryota</taxon>
        <taxon>Viridiplantae</taxon>
        <taxon>Streptophyta</taxon>
        <taxon>Embryophyta</taxon>
        <taxon>Tracheophyta</taxon>
        <taxon>Spermatophyta</taxon>
        <taxon>Magnoliopsida</taxon>
        <taxon>Liliopsida</taxon>
        <taxon>Poales</taxon>
        <taxon>Poaceae</taxon>
        <taxon>BOP clade</taxon>
        <taxon>Pooideae</taxon>
        <taxon>Triticodae</taxon>
        <taxon>Triticeae</taxon>
        <taxon>Triticinae</taxon>
        <taxon>Aegilops</taxon>
    </lineage>
</organism>
<protein>
    <submittedName>
        <fullName evidence="1">Uncharacterized protein</fullName>
    </submittedName>
</protein>
<reference evidence="1" key="1">
    <citation type="submission" date="2015-06" db="UniProtKB">
        <authorList>
            <consortium name="EnsemblPlants"/>
        </authorList>
    </citation>
    <scope>IDENTIFICATION</scope>
</reference>
<dbReference type="EnsemblPlants" id="EMT18781">
    <property type="protein sequence ID" value="EMT18781"/>
    <property type="gene ID" value="F775_04636"/>
</dbReference>
<sequence length="316" mass="31988">MDLDTAVAIRAVKATSAAAHAVTTCDPALLHARGIVAPGNDDAAALAALDASRCAAASLAALEVATHCAASTSAAQQARAAAARCATDGAAAAAFAGSCVAACGDAAILTSAAREAAARCVLARDDATTAELVARQVPTWPDLASSLAHDKAARESAKGHKKACGDEAAVAAAAARQAADRCVAADADVVQAAAGEVAACLAVPLADAAAVKAREAAANCDAALADSSVADADKDDFLDKMRGWVMTVARSLWALHSRQLLIRQTGCPGTNVPDIGIQKLGRQPPVLLHLRLQQLRAHSRPPPHVCTCLPTRLLWQ</sequence>
<dbReference type="AlphaFoldDB" id="R7W9P9"/>
<accession>R7W9P9</accession>